<evidence type="ECO:0000256" key="1">
    <source>
        <dbReference type="SAM" id="Coils"/>
    </source>
</evidence>
<name>A0A5C8G9B7_9SPIR</name>
<proteinExistence type="predicted"/>
<dbReference type="Proteomes" id="UP000325013">
    <property type="component" value="Unassembled WGS sequence"/>
</dbReference>
<feature type="coiled-coil region" evidence="1">
    <location>
        <begin position="30"/>
        <end position="71"/>
    </location>
</feature>
<sequence>MIIDKNKKNKNYGGANMLTEMKIKTIIKELEKNNKEISKIRESIDDFIENKNRLIERLEKENEKIMKELAK</sequence>
<evidence type="ECO:0000313" key="2">
    <source>
        <dbReference type="EMBL" id="TXJ58476.1"/>
    </source>
</evidence>
<dbReference type="EMBL" id="SAYJ01000009">
    <property type="protein sequence ID" value="TXJ58476.1"/>
    <property type="molecule type" value="Genomic_DNA"/>
</dbReference>
<keyword evidence="1" id="KW-0175">Coiled coil</keyword>
<accession>A0A5C8G9B7</accession>
<reference evidence="2 3" key="1">
    <citation type="journal article" date="1992" name="Lakartidningen">
        <title>[Penicillin V and not amoxicillin is the first choice preparation in acute otitis].</title>
        <authorList>
            <person name="Kamme C."/>
            <person name="Lundgren K."/>
            <person name="Prellner K."/>
        </authorList>
    </citation>
    <scope>NUCLEOTIDE SEQUENCE [LARGE SCALE GENOMIC DNA]</scope>
    <source>
        <strain evidence="2 3">PC2777IV</strain>
    </source>
</reference>
<evidence type="ECO:0000313" key="3">
    <source>
        <dbReference type="Proteomes" id="UP000325013"/>
    </source>
</evidence>
<protein>
    <submittedName>
        <fullName evidence="2">Uncharacterized protein</fullName>
    </submittedName>
</protein>
<organism evidence="2 3">
    <name type="scientific">Brachyspira aalborgi</name>
    <dbReference type="NCBI Taxonomy" id="29522"/>
    <lineage>
        <taxon>Bacteria</taxon>
        <taxon>Pseudomonadati</taxon>
        <taxon>Spirochaetota</taxon>
        <taxon>Spirochaetia</taxon>
        <taxon>Brachyspirales</taxon>
        <taxon>Brachyspiraceae</taxon>
        <taxon>Brachyspira</taxon>
    </lineage>
</organism>
<gene>
    <name evidence="2" type="ORF">EPJ67_01845</name>
</gene>
<comment type="caution">
    <text evidence="2">The sequence shown here is derived from an EMBL/GenBank/DDBJ whole genome shotgun (WGS) entry which is preliminary data.</text>
</comment>
<dbReference type="AlphaFoldDB" id="A0A5C8G9B7"/>